<dbReference type="RefSeq" id="WP_229253037.1">
    <property type="nucleotide sequence ID" value="NZ_CAJRAF010000004.1"/>
</dbReference>
<dbReference type="AlphaFoldDB" id="A0A916JIG8"/>
<gene>
    <name evidence="1" type="ORF">DYBT9275_05984</name>
</gene>
<sequence>MMKPIPFSNLLPGLFFLLISMPVFAQPLSTLRGKNFNNINLEVSLKPFKKNDKAYIREVAKEMFVQWHSLLRHADTVSVMLWTGDGSEILDYKGTPNQPLEWAKYMGNPNTSHAVGSGPKELSIHERAYLYLENPPNFTYNDLKFIVRTLKEEGVKVTGKPVRVGETFDPGPEFAKSDFKYKKHREILGGSAMGHNTMVSCYSVLNADSESYAGFPKGIPANTPFGTFLGRQSRHFLKDMGFDFLWLSNGFGYGVEGWSSTGAIFDGKGFDQAKLAATKSKISDFWKYFRTECPDIQIQTRGTNLSAGTDLARDGVDLKSIYKDKNILPPPNSPWAALDGDFGLEMVGYMSRMAELPDERYLFRYYTHDPWWLNSPWLDRYGREPHDIYLPMSVSRINKKGEIKLPSHLSLLSIDDSYGNMPTQVPDEVTPNILKSRYDAPTAPGPLVWVYPFDEYHDWAYRYKDRLPEIYYGDWLIRQAINNGFPLNTVISTGSFQDVLKDKPAFFRESVLVTIVPEAGSSLEKALIQFVKNGGKIIIYGPADHAGKDFLDMLNLKNVKPLEGDFKLYSNYAGDILQSRYPDIIRHSALFSGGGVATRVNNTQDQSTTILARMTQSEESRDVLWTRELPEWNGGKVVYIRGTNSSTFNGGKLLHPDDPSQLFTGPLLMRYVLSEFGINCVIQKEDPSVKNPVLTVSRSNNAFMFSGYNPNSTITSRFKFPQGAPLLLGLETKLDKGNSVYTLPTSWSRECRIFVEQNDGIVSYKELHSGEKGIDKRFQVSGLKNGTVRIYAAEGITEDKFNAYVNAGYPWKTGRVTVRKGDEKLGNHFVVENITGTLVVSW</sequence>
<keyword evidence="2" id="KW-1185">Reference proteome</keyword>
<protein>
    <submittedName>
        <fullName evidence="1">Uncharacterized protein</fullName>
    </submittedName>
</protein>
<accession>A0A916JIG8</accession>
<organism evidence="1 2">
    <name type="scientific">Dyadobacter helix</name>
    <dbReference type="NCBI Taxonomy" id="2822344"/>
    <lineage>
        <taxon>Bacteria</taxon>
        <taxon>Pseudomonadati</taxon>
        <taxon>Bacteroidota</taxon>
        <taxon>Cytophagia</taxon>
        <taxon>Cytophagales</taxon>
        <taxon>Spirosomataceae</taxon>
        <taxon>Dyadobacter</taxon>
    </lineage>
</organism>
<comment type="caution">
    <text evidence="1">The sequence shown here is derived from an EMBL/GenBank/DDBJ whole genome shotgun (WGS) entry which is preliminary data.</text>
</comment>
<evidence type="ECO:0000313" key="1">
    <source>
        <dbReference type="EMBL" id="CAG5018354.1"/>
    </source>
</evidence>
<dbReference type="Proteomes" id="UP000680038">
    <property type="component" value="Unassembled WGS sequence"/>
</dbReference>
<dbReference type="EMBL" id="CAJRAF010000004">
    <property type="protein sequence ID" value="CAG5018354.1"/>
    <property type="molecule type" value="Genomic_DNA"/>
</dbReference>
<name>A0A916JIG8_9BACT</name>
<proteinExistence type="predicted"/>
<evidence type="ECO:0000313" key="2">
    <source>
        <dbReference type="Proteomes" id="UP000680038"/>
    </source>
</evidence>
<reference evidence="1" key="1">
    <citation type="submission" date="2021-04" db="EMBL/GenBank/DDBJ databases">
        <authorList>
            <person name="Rodrigo-Torres L."/>
            <person name="Arahal R. D."/>
            <person name="Lucena T."/>
        </authorList>
    </citation>
    <scope>NUCLEOTIDE SEQUENCE</scope>
    <source>
        <strain evidence="1">CECT 9275</strain>
    </source>
</reference>